<evidence type="ECO:0000313" key="7">
    <source>
        <dbReference type="Proteomes" id="UP000008672"/>
    </source>
</evidence>
<organism evidence="6 7">
    <name type="scientific">Latimeria chalumnae</name>
    <name type="common">Coelacanth</name>
    <dbReference type="NCBI Taxonomy" id="7897"/>
    <lineage>
        <taxon>Eukaryota</taxon>
        <taxon>Metazoa</taxon>
        <taxon>Chordata</taxon>
        <taxon>Craniata</taxon>
        <taxon>Vertebrata</taxon>
        <taxon>Euteleostomi</taxon>
        <taxon>Coelacanthiformes</taxon>
        <taxon>Coelacanthidae</taxon>
        <taxon>Latimeria</taxon>
    </lineage>
</organism>
<dbReference type="eggNOG" id="KOG1251">
    <property type="taxonomic scope" value="Eukaryota"/>
</dbReference>
<dbReference type="CDD" id="cd01562">
    <property type="entry name" value="Thr-dehyd"/>
    <property type="match status" value="1"/>
</dbReference>
<dbReference type="GO" id="GO:0003941">
    <property type="term" value="F:L-serine ammonia-lyase activity"/>
    <property type="evidence" value="ECO:0007669"/>
    <property type="project" value="TreeGrafter"/>
</dbReference>
<dbReference type="InParanoid" id="H2ZWY8"/>
<dbReference type="GO" id="GO:0070179">
    <property type="term" value="P:D-serine biosynthetic process"/>
    <property type="evidence" value="ECO:0007669"/>
    <property type="project" value="TreeGrafter"/>
</dbReference>
<dbReference type="FunCoup" id="H2ZWY8">
    <property type="interactions" value="346"/>
</dbReference>
<dbReference type="GO" id="GO:0000287">
    <property type="term" value="F:magnesium ion binding"/>
    <property type="evidence" value="ECO:0007669"/>
    <property type="project" value="TreeGrafter"/>
</dbReference>
<dbReference type="InterPro" id="IPR001926">
    <property type="entry name" value="TrpB-like_PALP"/>
</dbReference>
<evidence type="ECO:0000313" key="6">
    <source>
        <dbReference type="Ensembl" id="ENSLACP00000001909.1"/>
    </source>
</evidence>
<dbReference type="InterPro" id="IPR036052">
    <property type="entry name" value="TrpB-like_PALP_sf"/>
</dbReference>
<comment type="similarity">
    <text evidence="2">Belongs to the serine/threonine dehydratase family.</text>
</comment>
<dbReference type="AlphaFoldDB" id="H2ZWY8"/>
<comment type="cofactor">
    <cofactor evidence="1">
        <name>pyridoxal 5'-phosphate</name>
        <dbReference type="ChEBI" id="CHEBI:597326"/>
    </cofactor>
</comment>
<evidence type="ECO:0000256" key="3">
    <source>
        <dbReference type="ARBA" id="ARBA00022898"/>
    </source>
</evidence>
<feature type="domain" description="Tryptophan synthase beta chain-like PALP" evidence="5">
    <location>
        <begin position="20"/>
        <end position="317"/>
    </location>
</feature>
<reference evidence="6" key="2">
    <citation type="submission" date="2025-08" db="UniProtKB">
        <authorList>
            <consortium name="Ensembl"/>
        </authorList>
    </citation>
    <scope>IDENTIFICATION</scope>
</reference>
<evidence type="ECO:0000256" key="4">
    <source>
        <dbReference type="SAM" id="MobiDB-lite"/>
    </source>
</evidence>
<gene>
    <name evidence="6" type="primary">SRR</name>
</gene>
<keyword evidence="3" id="KW-0663">Pyridoxal phosphate</keyword>
<dbReference type="STRING" id="7897.ENSLACP00000001909"/>
<sequence length="337" mass="36288">MLLEYCISLADVQKAQLVIKDLIHQTPVLTDSSLNILANRKLFFKCELFQKTGSFKVRGALNAVLTLCEKAKMEASNIRALVTHSSGNHGQALAFAAHLKGIPTCIVVPRTAPACKKAAIRQYHARLVECEPTDQQCRAETTAKLAAEMEALTIHSSDTPEVIAGQGTIGMELLQQVPELDAVVVPVGGGGMLAGIAIAIKALRPNVKIYGAEPQNADDCYQSKQRGQLTPNPSPPDTIADGAKLSIGPKTWPIIQDLVDDVFTVTEDEIKQATCLVWERMKLVIEPTAGLGMAVVLSERFQSLPENLKNVAVILCGGNVDLGSLSWLKNLSESSKQ</sequence>
<dbReference type="GeneTree" id="ENSGT00550000075026"/>
<feature type="compositionally biased region" description="Polar residues" evidence="4">
    <location>
        <begin position="222"/>
        <end position="231"/>
    </location>
</feature>
<dbReference type="Ensembl" id="ENSLACT00000001922.1">
    <property type="protein sequence ID" value="ENSLACP00000001909.1"/>
    <property type="gene ID" value="ENSLACG00000001706.1"/>
</dbReference>
<dbReference type="HOGENOM" id="CLU_021152_4_2_1"/>
<dbReference type="FunFam" id="3.40.50.1100:FF:000095">
    <property type="entry name" value="serine racemase isoform X2"/>
    <property type="match status" value="1"/>
</dbReference>
<dbReference type="GO" id="GO:0018114">
    <property type="term" value="F:threonine racemase activity"/>
    <property type="evidence" value="ECO:0007669"/>
    <property type="project" value="TreeGrafter"/>
</dbReference>
<dbReference type="GO" id="GO:0005524">
    <property type="term" value="F:ATP binding"/>
    <property type="evidence" value="ECO:0007669"/>
    <property type="project" value="TreeGrafter"/>
</dbReference>
<evidence type="ECO:0000256" key="1">
    <source>
        <dbReference type="ARBA" id="ARBA00001933"/>
    </source>
</evidence>
<dbReference type="SUPFAM" id="SSF53686">
    <property type="entry name" value="Tryptophan synthase beta subunit-like PLP-dependent enzymes"/>
    <property type="match status" value="1"/>
</dbReference>
<proteinExistence type="inferred from homology"/>
<reference evidence="7" key="1">
    <citation type="submission" date="2011-08" db="EMBL/GenBank/DDBJ databases">
        <title>The draft genome of Latimeria chalumnae.</title>
        <authorList>
            <person name="Di Palma F."/>
            <person name="Alfoldi J."/>
            <person name="Johnson J."/>
            <person name="Berlin A."/>
            <person name="Gnerre S."/>
            <person name="Jaffe D."/>
            <person name="MacCallum I."/>
            <person name="Young S."/>
            <person name="Walker B.J."/>
            <person name="Lander E."/>
            <person name="Lindblad-Toh K."/>
        </authorList>
    </citation>
    <scope>NUCLEOTIDE SEQUENCE [LARGE SCALE GENOMIC DNA]</scope>
    <source>
        <strain evidence="7">Wild caught</strain>
    </source>
</reference>
<dbReference type="PANTHER" id="PTHR43050">
    <property type="entry name" value="SERINE / THREONINE RACEMASE FAMILY MEMBER"/>
    <property type="match status" value="1"/>
</dbReference>
<feature type="region of interest" description="Disordered" evidence="4">
    <location>
        <begin position="222"/>
        <end position="241"/>
    </location>
</feature>
<dbReference type="PANTHER" id="PTHR43050:SF1">
    <property type="entry name" value="SERINE RACEMASE"/>
    <property type="match status" value="1"/>
</dbReference>
<dbReference type="GO" id="GO:0030378">
    <property type="term" value="F:serine racemase activity"/>
    <property type="evidence" value="ECO:0007669"/>
    <property type="project" value="TreeGrafter"/>
</dbReference>
<dbReference type="EMBL" id="AFYH01225252">
    <property type="status" value="NOT_ANNOTATED_CDS"/>
    <property type="molecule type" value="Genomic_DNA"/>
</dbReference>
<dbReference type="EMBL" id="AFYH01225251">
    <property type="status" value="NOT_ANNOTATED_CDS"/>
    <property type="molecule type" value="Genomic_DNA"/>
</dbReference>
<keyword evidence="7" id="KW-1185">Reference proteome</keyword>
<name>H2ZWY8_LATCH</name>
<evidence type="ECO:0000259" key="5">
    <source>
        <dbReference type="Pfam" id="PF00291"/>
    </source>
</evidence>
<dbReference type="GO" id="GO:0030170">
    <property type="term" value="F:pyridoxal phosphate binding"/>
    <property type="evidence" value="ECO:0007669"/>
    <property type="project" value="TreeGrafter"/>
</dbReference>
<dbReference type="Gene3D" id="3.40.50.1100">
    <property type="match status" value="2"/>
</dbReference>
<accession>H2ZWY8</accession>
<dbReference type="Proteomes" id="UP000008672">
    <property type="component" value="Unassembled WGS sequence"/>
</dbReference>
<evidence type="ECO:0000256" key="2">
    <source>
        <dbReference type="ARBA" id="ARBA00010869"/>
    </source>
</evidence>
<protein>
    <submittedName>
        <fullName evidence="6">Serine racemase</fullName>
    </submittedName>
</protein>
<reference evidence="6" key="3">
    <citation type="submission" date="2025-09" db="UniProtKB">
        <authorList>
            <consortium name="Ensembl"/>
        </authorList>
    </citation>
    <scope>IDENTIFICATION</scope>
</reference>
<dbReference type="Pfam" id="PF00291">
    <property type="entry name" value="PALP"/>
    <property type="match status" value="1"/>
</dbReference>
<dbReference type="OMA" id="LIHPFDH"/>